<dbReference type="OrthoDB" id="433955at2759"/>
<sequence>MPMTAGDVSADDFPQLWERPSFEALLTCLGHLHIEPPIWNAAVSGTAPRENRAKSARHHREVILYLAGIVSNGLRWIEDDDQKEVIWEAASRCLSQRCGRAGMGEVTRTWPFQGRQVPFELIIREPPITGDSLGHKTWGSSFLMAQLLDSFAFEYLAHLLTPGGRESLSVLELGSGTGLLGIAAAAMWQAEVVLSDLPDIMPNLVYNIEQNRDTVEHLGGKVHSGILTWGSKIGNDTRFSCENNFDIILAADGIYDDEHPILLSSAIHTQLRDNPNSRAIVMAPIRDEVTKNLIAQFRSNMETGTLSLEVLAEQTLTGQDDWGDGDDSQLVECWWAVFGKQST</sequence>
<dbReference type="EMBL" id="DF977452">
    <property type="protein sequence ID" value="GAP84315.1"/>
    <property type="molecule type" value="Genomic_DNA"/>
</dbReference>
<evidence type="ECO:0000313" key="2">
    <source>
        <dbReference type="Proteomes" id="UP000054516"/>
    </source>
</evidence>
<organism evidence="1">
    <name type="scientific">Rosellinia necatrix</name>
    <name type="common">White root-rot fungus</name>
    <dbReference type="NCBI Taxonomy" id="77044"/>
    <lineage>
        <taxon>Eukaryota</taxon>
        <taxon>Fungi</taxon>
        <taxon>Dikarya</taxon>
        <taxon>Ascomycota</taxon>
        <taxon>Pezizomycotina</taxon>
        <taxon>Sordariomycetes</taxon>
        <taxon>Xylariomycetidae</taxon>
        <taxon>Xylariales</taxon>
        <taxon>Xylariaceae</taxon>
        <taxon>Rosellinia</taxon>
    </lineage>
</organism>
<dbReference type="AlphaFoldDB" id="A0A1S7ULW1"/>
<dbReference type="OMA" id="CWWSIWG"/>
<gene>
    <name evidence="1" type="ORF">SAMD00023353_0701290</name>
</gene>
<dbReference type="Gene3D" id="3.40.50.150">
    <property type="entry name" value="Vaccinia Virus protein VP39"/>
    <property type="match status" value="1"/>
</dbReference>
<proteinExistence type="predicted"/>
<dbReference type="Proteomes" id="UP000054516">
    <property type="component" value="Unassembled WGS sequence"/>
</dbReference>
<dbReference type="Pfam" id="PF10294">
    <property type="entry name" value="Methyltransf_16"/>
    <property type="match status" value="1"/>
</dbReference>
<name>A0A1S7ULW1_ROSNE</name>
<dbReference type="InterPro" id="IPR029063">
    <property type="entry name" value="SAM-dependent_MTases_sf"/>
</dbReference>
<dbReference type="PANTHER" id="PTHR14614">
    <property type="entry name" value="HEPATOCELLULAR CARCINOMA-ASSOCIATED ANTIGEN"/>
    <property type="match status" value="1"/>
</dbReference>
<dbReference type="SUPFAM" id="SSF53335">
    <property type="entry name" value="S-adenosyl-L-methionine-dependent methyltransferases"/>
    <property type="match status" value="1"/>
</dbReference>
<dbReference type="GO" id="GO:0008757">
    <property type="term" value="F:S-adenosylmethionine-dependent methyltransferase activity"/>
    <property type="evidence" value="ECO:0007669"/>
    <property type="project" value="UniProtKB-ARBA"/>
</dbReference>
<dbReference type="PANTHER" id="PTHR14614:SF156">
    <property type="entry name" value="PROTEIN-LYSINE N-METHYLTRANSFERASE EFM2"/>
    <property type="match status" value="1"/>
</dbReference>
<protein>
    <submittedName>
        <fullName evidence="1">Putative rapid response to glucose protein</fullName>
    </submittedName>
</protein>
<keyword evidence="2" id="KW-1185">Reference proteome</keyword>
<dbReference type="InterPro" id="IPR019410">
    <property type="entry name" value="Methyltransf_16"/>
</dbReference>
<reference evidence="1" key="1">
    <citation type="submission" date="2016-03" db="EMBL/GenBank/DDBJ databases">
        <title>Draft genome sequence of Rosellinia necatrix.</title>
        <authorList>
            <person name="Kanematsu S."/>
        </authorList>
    </citation>
    <scope>NUCLEOTIDE SEQUENCE [LARGE SCALE GENOMIC DNA]</scope>
    <source>
        <strain evidence="1">W97</strain>
    </source>
</reference>
<dbReference type="STRING" id="77044.A0A1S7ULW1"/>
<dbReference type="GO" id="GO:0005829">
    <property type="term" value="C:cytosol"/>
    <property type="evidence" value="ECO:0007669"/>
    <property type="project" value="TreeGrafter"/>
</dbReference>
<evidence type="ECO:0000313" key="1">
    <source>
        <dbReference type="EMBL" id="GAP84315.1"/>
    </source>
</evidence>
<accession>A0A1S7ULW1</accession>